<feature type="repeat" description="PPR" evidence="2">
    <location>
        <begin position="213"/>
        <end position="247"/>
    </location>
</feature>
<protein>
    <submittedName>
        <fullName evidence="3">Pentatricopeptide repeat-containing protein</fullName>
    </submittedName>
</protein>
<accession>A0AAD8HWS1</accession>
<name>A0AAD8HWS1_9APIA</name>
<sequence>MSHISTRSLQKFIATQKSFSKTPPKLWPKLKNNNPLDDKGVPILKLTHPILYKLDTHNVSVKNFKQVQTQLTISGLFQHSLAFSRVVKKLCSLPNGVDYAVELFDHFEKPDAFICNTIIRCFVNLNDPLSGLDFYYEKMIGRFVWPNHYSFPIIVKVCAELGCVKEGEKVHGRIVKHGFEFDLFVRNAMIHMYFVCGRVRDAKKVFDMCCVLDVVSWNSMIDGYVKNGEVGLARWLFDEMPERDLFSWNSMISGYVGVGDMERAKELFDEMPCRDLVSWNCLIDGFARVGNVVAAIECFDRLAVRNVVSWNTVLALYVRVKKYGECLRLFDRMIAEGDVRPNEASVMSVLTACAHLTELDRGKWIHSYIKRDKNIKADVLLSTALLTMYSKCGAMELAKDVFDKMPDKNVVSWNSMIMGYGMHGDGEKALQMFMEMEKSGQMPNDATFVCLLSACTHAGMILEGWWYFDIMHRVYKIEPKIEHYGCMVDLLGRAGLLRDSEEVIKTMPMEAGPAFWGALLSACRSHSNVELGEVVAKRLIDLEPEDIGPYVLLSNIYAAEGRWDDVDKVRRSMVEKGFQKAAGSSVFQVADLGGESFQVKGSVHKRSMVYSMLSDMGTQIKMSRYSN</sequence>
<reference evidence="3" key="1">
    <citation type="submission" date="2023-02" db="EMBL/GenBank/DDBJ databases">
        <title>Genome of toxic invasive species Heracleum sosnowskyi carries increased number of genes despite the absence of recent whole-genome duplications.</title>
        <authorList>
            <person name="Schelkunov M."/>
            <person name="Shtratnikova V."/>
            <person name="Makarenko M."/>
            <person name="Klepikova A."/>
            <person name="Omelchenko D."/>
            <person name="Novikova G."/>
            <person name="Obukhova E."/>
            <person name="Bogdanov V."/>
            <person name="Penin A."/>
            <person name="Logacheva M."/>
        </authorList>
    </citation>
    <scope>NUCLEOTIDE SEQUENCE</scope>
    <source>
        <strain evidence="3">Hsosn_3</strain>
        <tissue evidence="3">Leaf</tissue>
    </source>
</reference>
<evidence type="ECO:0000313" key="4">
    <source>
        <dbReference type="Proteomes" id="UP001237642"/>
    </source>
</evidence>
<dbReference type="InterPro" id="IPR046848">
    <property type="entry name" value="E_motif"/>
</dbReference>
<evidence type="ECO:0000256" key="2">
    <source>
        <dbReference type="PROSITE-ProRule" id="PRU00708"/>
    </source>
</evidence>
<evidence type="ECO:0000256" key="1">
    <source>
        <dbReference type="ARBA" id="ARBA00022737"/>
    </source>
</evidence>
<dbReference type="InterPro" id="IPR011990">
    <property type="entry name" value="TPR-like_helical_dom_sf"/>
</dbReference>
<dbReference type="NCBIfam" id="TIGR00756">
    <property type="entry name" value="PPR"/>
    <property type="match status" value="5"/>
</dbReference>
<proteinExistence type="predicted"/>
<dbReference type="FunFam" id="1.25.40.10:FF:000125">
    <property type="entry name" value="Pentatricopeptide repeat-containing protein"/>
    <property type="match status" value="1"/>
</dbReference>
<dbReference type="InterPro" id="IPR002885">
    <property type="entry name" value="PPR_rpt"/>
</dbReference>
<feature type="repeat" description="PPR" evidence="2">
    <location>
        <begin position="275"/>
        <end position="309"/>
    </location>
</feature>
<dbReference type="Pfam" id="PF13041">
    <property type="entry name" value="PPR_2"/>
    <property type="match status" value="1"/>
</dbReference>
<dbReference type="Pfam" id="PF20431">
    <property type="entry name" value="E_motif"/>
    <property type="match status" value="1"/>
</dbReference>
<comment type="caution">
    <text evidence="3">The sequence shown here is derived from an EMBL/GenBank/DDBJ whole genome shotgun (WGS) entry which is preliminary data.</text>
</comment>
<keyword evidence="4" id="KW-1185">Reference proteome</keyword>
<evidence type="ECO:0000313" key="3">
    <source>
        <dbReference type="EMBL" id="KAK1374917.1"/>
    </source>
</evidence>
<dbReference type="InterPro" id="IPR046960">
    <property type="entry name" value="PPR_At4g14850-like_plant"/>
</dbReference>
<dbReference type="PANTHER" id="PTHR47926">
    <property type="entry name" value="PENTATRICOPEPTIDE REPEAT-CONTAINING PROTEIN"/>
    <property type="match status" value="1"/>
</dbReference>
<organism evidence="3 4">
    <name type="scientific">Heracleum sosnowskyi</name>
    <dbReference type="NCBI Taxonomy" id="360622"/>
    <lineage>
        <taxon>Eukaryota</taxon>
        <taxon>Viridiplantae</taxon>
        <taxon>Streptophyta</taxon>
        <taxon>Embryophyta</taxon>
        <taxon>Tracheophyta</taxon>
        <taxon>Spermatophyta</taxon>
        <taxon>Magnoliopsida</taxon>
        <taxon>eudicotyledons</taxon>
        <taxon>Gunneridae</taxon>
        <taxon>Pentapetalae</taxon>
        <taxon>asterids</taxon>
        <taxon>campanulids</taxon>
        <taxon>Apiales</taxon>
        <taxon>Apiaceae</taxon>
        <taxon>Apioideae</taxon>
        <taxon>apioid superclade</taxon>
        <taxon>Tordylieae</taxon>
        <taxon>Tordyliinae</taxon>
        <taxon>Heracleum</taxon>
    </lineage>
</organism>
<dbReference type="FunFam" id="1.25.40.10:FF:000927">
    <property type="entry name" value="Pentatricopeptide repeat-containing protein"/>
    <property type="match status" value="1"/>
</dbReference>
<feature type="repeat" description="PPR" evidence="2">
    <location>
        <begin position="546"/>
        <end position="580"/>
    </location>
</feature>
<keyword evidence="1" id="KW-0677">Repeat</keyword>
<dbReference type="Proteomes" id="UP001237642">
    <property type="component" value="Unassembled WGS sequence"/>
</dbReference>
<dbReference type="PROSITE" id="PS51375">
    <property type="entry name" value="PPR"/>
    <property type="match status" value="4"/>
</dbReference>
<dbReference type="EMBL" id="JAUIZM010000007">
    <property type="protein sequence ID" value="KAK1374917.1"/>
    <property type="molecule type" value="Genomic_DNA"/>
</dbReference>
<dbReference type="GO" id="GO:0009451">
    <property type="term" value="P:RNA modification"/>
    <property type="evidence" value="ECO:0007669"/>
    <property type="project" value="InterPro"/>
</dbReference>
<dbReference type="PANTHER" id="PTHR47926:SF485">
    <property type="entry name" value="REPEAT-LIKE SUPERFAMILY PROTEIN, PUTATIVE-RELATED"/>
    <property type="match status" value="1"/>
</dbReference>
<dbReference type="FunFam" id="1.25.40.10:FF:000470">
    <property type="entry name" value="Pentatricopeptide repeat-containing protein At5g66520"/>
    <property type="match status" value="1"/>
</dbReference>
<dbReference type="GO" id="GO:0003723">
    <property type="term" value="F:RNA binding"/>
    <property type="evidence" value="ECO:0007669"/>
    <property type="project" value="InterPro"/>
</dbReference>
<dbReference type="Gene3D" id="1.25.40.10">
    <property type="entry name" value="Tetratricopeptide repeat domain"/>
    <property type="match status" value="5"/>
</dbReference>
<reference evidence="3" key="2">
    <citation type="submission" date="2023-05" db="EMBL/GenBank/DDBJ databases">
        <authorList>
            <person name="Schelkunov M.I."/>
        </authorList>
    </citation>
    <scope>NUCLEOTIDE SEQUENCE</scope>
    <source>
        <strain evidence="3">Hsosn_3</strain>
        <tissue evidence="3">Leaf</tissue>
    </source>
</reference>
<dbReference type="Pfam" id="PF01535">
    <property type="entry name" value="PPR"/>
    <property type="match status" value="6"/>
</dbReference>
<dbReference type="GO" id="GO:0048731">
    <property type="term" value="P:system development"/>
    <property type="evidence" value="ECO:0007669"/>
    <property type="project" value="UniProtKB-ARBA"/>
</dbReference>
<gene>
    <name evidence="3" type="ORF">POM88_031110</name>
</gene>
<feature type="repeat" description="PPR" evidence="2">
    <location>
        <begin position="409"/>
        <end position="443"/>
    </location>
</feature>
<dbReference type="AlphaFoldDB" id="A0AAD8HWS1"/>